<protein>
    <recommendedName>
        <fullName evidence="29">Exosome complex component 10</fullName>
    </recommendedName>
</protein>
<feature type="compositionally biased region" description="Basic and acidic residues" evidence="30">
    <location>
        <begin position="1424"/>
        <end position="1437"/>
    </location>
</feature>
<feature type="region of interest" description="Disordered" evidence="30">
    <location>
        <begin position="716"/>
        <end position="742"/>
    </location>
</feature>
<dbReference type="GO" id="GO:0000176">
    <property type="term" value="C:nuclear exosome (RNase complex)"/>
    <property type="evidence" value="ECO:0007669"/>
    <property type="project" value="InterPro"/>
</dbReference>
<evidence type="ECO:0000256" key="11">
    <source>
        <dbReference type="ARBA" id="ARBA00022679"/>
    </source>
</evidence>
<dbReference type="GO" id="GO:0071037">
    <property type="term" value="P:nuclear polyadenylation-dependent snRNA catabolic process"/>
    <property type="evidence" value="ECO:0007669"/>
    <property type="project" value="TreeGrafter"/>
</dbReference>
<keyword evidence="20" id="KW-0460">Magnesium</keyword>
<dbReference type="GO" id="GO:0071039">
    <property type="term" value="P:nuclear polyadenylation-dependent CUT catabolic process"/>
    <property type="evidence" value="ECO:0007669"/>
    <property type="project" value="TreeGrafter"/>
</dbReference>
<evidence type="ECO:0000256" key="14">
    <source>
        <dbReference type="ARBA" id="ARBA00022723"/>
    </source>
</evidence>
<dbReference type="GO" id="GO:0071038">
    <property type="term" value="P:TRAMP-dependent tRNA surveillance pathway"/>
    <property type="evidence" value="ECO:0007669"/>
    <property type="project" value="TreeGrafter"/>
</dbReference>
<dbReference type="GO" id="GO:0000166">
    <property type="term" value="F:nucleotide binding"/>
    <property type="evidence" value="ECO:0007669"/>
    <property type="project" value="InterPro"/>
</dbReference>
<dbReference type="GO" id="GO:0071051">
    <property type="term" value="P:poly(A)-dependent snoRNA 3'-end processing"/>
    <property type="evidence" value="ECO:0007669"/>
    <property type="project" value="TreeGrafter"/>
</dbReference>
<evidence type="ECO:0000256" key="31">
    <source>
        <dbReference type="SAM" id="Phobius"/>
    </source>
</evidence>
<dbReference type="GO" id="GO:0005730">
    <property type="term" value="C:nucleolus"/>
    <property type="evidence" value="ECO:0007669"/>
    <property type="project" value="UniProtKB-SubCell"/>
</dbReference>
<evidence type="ECO:0000256" key="25">
    <source>
        <dbReference type="ARBA" id="ARBA00023204"/>
    </source>
</evidence>
<dbReference type="GO" id="GO:0000175">
    <property type="term" value="F:3'-5'-RNA exonuclease activity"/>
    <property type="evidence" value="ECO:0007669"/>
    <property type="project" value="InterPro"/>
</dbReference>
<keyword evidence="11" id="KW-0808">Transferase</keyword>
<dbReference type="GO" id="GO:0003727">
    <property type="term" value="F:single-stranded RNA binding"/>
    <property type="evidence" value="ECO:0007669"/>
    <property type="project" value="TreeGrafter"/>
</dbReference>
<keyword evidence="19" id="KW-0269">Exonuclease</keyword>
<feature type="transmembrane region" description="Helical" evidence="31">
    <location>
        <begin position="493"/>
        <end position="514"/>
    </location>
</feature>
<dbReference type="Gene3D" id="1.10.150.80">
    <property type="entry name" value="HRDC domain"/>
    <property type="match status" value="1"/>
</dbReference>
<dbReference type="GO" id="GO:0046872">
    <property type="term" value="F:metal ion binding"/>
    <property type="evidence" value="ECO:0007669"/>
    <property type="project" value="UniProtKB-KW"/>
</dbReference>
<dbReference type="Pfam" id="PF00570">
    <property type="entry name" value="HRDC"/>
    <property type="match status" value="1"/>
</dbReference>
<keyword evidence="15" id="KW-0227">DNA damage</keyword>
<comment type="similarity">
    <text evidence="27">Belongs to the exosome component 10/RRP6 family.</text>
</comment>
<dbReference type="SMART" id="SM00341">
    <property type="entry name" value="HRDC"/>
    <property type="match status" value="1"/>
</dbReference>
<dbReference type="Gene3D" id="3.30.420.10">
    <property type="entry name" value="Ribonuclease H-like superfamily/Ribonuclease H"/>
    <property type="match status" value="1"/>
</dbReference>
<dbReference type="GO" id="GO:0071036">
    <property type="term" value="P:nuclear polyadenylation-dependent snoRNA catabolic process"/>
    <property type="evidence" value="ECO:0007669"/>
    <property type="project" value="TreeGrafter"/>
</dbReference>
<keyword evidence="7" id="KW-1017">Isopeptide bond</keyword>
<dbReference type="GO" id="GO:0019219">
    <property type="term" value="P:regulation of nucleobase-containing compound metabolic process"/>
    <property type="evidence" value="ECO:0007669"/>
    <property type="project" value="UniProtKB-ARBA"/>
</dbReference>
<feature type="domain" description="HRDC" evidence="32">
    <location>
        <begin position="1215"/>
        <end position="1295"/>
    </location>
</feature>
<evidence type="ECO:0000256" key="24">
    <source>
        <dbReference type="ARBA" id="ARBA00023136"/>
    </source>
</evidence>
<evidence type="ECO:0000256" key="8">
    <source>
        <dbReference type="ARBA" id="ARBA00022552"/>
    </source>
</evidence>
<proteinExistence type="inferred from homology"/>
<dbReference type="Pfam" id="PF03901">
    <property type="entry name" value="Glyco_transf_22"/>
    <property type="match status" value="1"/>
</dbReference>
<evidence type="ECO:0000313" key="33">
    <source>
        <dbReference type="EMBL" id="CAJ0606550.1"/>
    </source>
</evidence>
<keyword evidence="13" id="KW-0540">Nuclease</keyword>
<gene>
    <name evidence="33" type="ORF">CYNAS_LOCUS18533</name>
</gene>
<dbReference type="SMART" id="SM00474">
    <property type="entry name" value="35EXOc"/>
    <property type="match status" value="1"/>
</dbReference>
<dbReference type="InterPro" id="IPR005599">
    <property type="entry name" value="GPI_mannosylTrfase"/>
</dbReference>
<dbReference type="InterPro" id="IPR019374">
    <property type="entry name" value="Ribosomal_mS22"/>
</dbReference>
<dbReference type="Pfam" id="PF08066">
    <property type="entry name" value="PMC2NT"/>
    <property type="match status" value="1"/>
</dbReference>
<keyword evidence="6" id="KW-0963">Cytoplasm</keyword>
<keyword evidence="18" id="KW-0271">Exosome</keyword>
<keyword evidence="16" id="KW-0378">Hydrolase</keyword>
<dbReference type="InterPro" id="IPR002562">
    <property type="entry name" value="3'-5'_exonuclease_dom"/>
</dbReference>
<evidence type="ECO:0000256" key="1">
    <source>
        <dbReference type="ARBA" id="ARBA00001946"/>
    </source>
</evidence>
<dbReference type="InterPro" id="IPR044876">
    <property type="entry name" value="HRDC_dom_sf"/>
</dbReference>
<keyword evidence="26" id="KW-0539">Nucleus</keyword>
<dbReference type="InterPro" id="IPR012588">
    <property type="entry name" value="Exosome-assoc_fac_Rrp6_N"/>
</dbReference>
<dbReference type="GO" id="GO:0005789">
    <property type="term" value="C:endoplasmic reticulum membrane"/>
    <property type="evidence" value="ECO:0007669"/>
    <property type="project" value="UniProtKB-SubCell"/>
</dbReference>
<dbReference type="GO" id="GO:0016757">
    <property type="term" value="F:glycosyltransferase activity"/>
    <property type="evidence" value="ECO:0007669"/>
    <property type="project" value="UniProtKB-KW"/>
</dbReference>
<evidence type="ECO:0000256" key="20">
    <source>
        <dbReference type="ARBA" id="ARBA00022842"/>
    </source>
</evidence>
<keyword evidence="12 31" id="KW-0812">Transmembrane</keyword>
<dbReference type="PANTHER" id="PTHR12124">
    <property type="entry name" value="POLYMYOSITIS/SCLERODERMA AUTOANTIGEN-RELATED"/>
    <property type="match status" value="1"/>
</dbReference>
<evidence type="ECO:0000256" key="27">
    <source>
        <dbReference type="ARBA" id="ARBA00043957"/>
    </source>
</evidence>
<evidence type="ECO:0000256" key="15">
    <source>
        <dbReference type="ARBA" id="ARBA00022763"/>
    </source>
</evidence>
<comment type="caution">
    <text evidence="33">The sequence shown here is derived from an EMBL/GenBank/DDBJ whole genome shotgun (WGS) entry which is preliminary data.</text>
</comment>
<keyword evidence="8" id="KW-0698">rRNA processing</keyword>
<evidence type="ECO:0000256" key="19">
    <source>
        <dbReference type="ARBA" id="ARBA00022839"/>
    </source>
</evidence>
<dbReference type="Pfam" id="PF01612">
    <property type="entry name" value="DNA_pol_A_exo1"/>
    <property type="match status" value="1"/>
</dbReference>
<evidence type="ECO:0000256" key="4">
    <source>
        <dbReference type="ARBA" id="ARBA00004604"/>
    </source>
</evidence>
<feature type="compositionally biased region" description="Basic residues" evidence="30">
    <location>
        <begin position="1573"/>
        <end position="1585"/>
    </location>
</feature>
<dbReference type="InterPro" id="IPR010997">
    <property type="entry name" value="HRDC-like_sf"/>
</dbReference>
<dbReference type="GO" id="GO:0005654">
    <property type="term" value="C:nucleoplasm"/>
    <property type="evidence" value="ECO:0007669"/>
    <property type="project" value="UniProtKB-SubCell"/>
</dbReference>
<feature type="region of interest" description="Disordered" evidence="30">
    <location>
        <begin position="1549"/>
        <end position="1597"/>
    </location>
</feature>
<evidence type="ECO:0000256" key="6">
    <source>
        <dbReference type="ARBA" id="ARBA00022490"/>
    </source>
</evidence>
<dbReference type="GO" id="GO:0071035">
    <property type="term" value="P:nuclear polyadenylation-dependent rRNA catabolic process"/>
    <property type="evidence" value="ECO:0007669"/>
    <property type="project" value="TreeGrafter"/>
</dbReference>
<dbReference type="GO" id="GO:0006281">
    <property type="term" value="P:DNA repair"/>
    <property type="evidence" value="ECO:0007669"/>
    <property type="project" value="UniProtKB-KW"/>
</dbReference>
<evidence type="ECO:0000256" key="30">
    <source>
        <dbReference type="SAM" id="MobiDB-lite"/>
    </source>
</evidence>
<evidence type="ECO:0000256" key="13">
    <source>
        <dbReference type="ARBA" id="ARBA00022722"/>
    </source>
</evidence>
<evidence type="ECO:0000256" key="29">
    <source>
        <dbReference type="ARBA" id="ARBA00070703"/>
    </source>
</evidence>
<keyword evidence="14" id="KW-0479">Metal-binding</keyword>
<evidence type="ECO:0000256" key="12">
    <source>
        <dbReference type="ARBA" id="ARBA00022692"/>
    </source>
</evidence>
<evidence type="ECO:0000256" key="16">
    <source>
        <dbReference type="ARBA" id="ARBA00022801"/>
    </source>
</evidence>
<keyword evidence="25" id="KW-0234">DNA repair</keyword>
<dbReference type="CDD" id="cd06147">
    <property type="entry name" value="Rrp6p_like_exo"/>
    <property type="match status" value="1"/>
</dbReference>
<comment type="cofactor">
    <cofactor evidence="1">
        <name>Mg(2+)</name>
        <dbReference type="ChEBI" id="CHEBI:18420"/>
    </cofactor>
</comment>
<evidence type="ECO:0000256" key="18">
    <source>
        <dbReference type="ARBA" id="ARBA00022835"/>
    </source>
</evidence>
<organism evidence="33 34">
    <name type="scientific">Cylicocyclus nassatus</name>
    <name type="common">Nematode worm</name>
    <dbReference type="NCBI Taxonomy" id="53992"/>
    <lineage>
        <taxon>Eukaryota</taxon>
        <taxon>Metazoa</taxon>
        <taxon>Ecdysozoa</taxon>
        <taxon>Nematoda</taxon>
        <taxon>Chromadorea</taxon>
        <taxon>Rhabditida</taxon>
        <taxon>Rhabditina</taxon>
        <taxon>Rhabditomorpha</taxon>
        <taxon>Strongyloidea</taxon>
        <taxon>Strongylidae</taxon>
        <taxon>Cylicocyclus</taxon>
    </lineage>
</organism>
<evidence type="ECO:0000256" key="22">
    <source>
        <dbReference type="ARBA" id="ARBA00022884"/>
    </source>
</evidence>
<dbReference type="PROSITE" id="PS50967">
    <property type="entry name" value="HRDC"/>
    <property type="match status" value="1"/>
</dbReference>
<comment type="subcellular location">
    <subcellularLocation>
        <location evidence="3">Cytoplasm</location>
    </subcellularLocation>
    <subcellularLocation>
        <location evidence="2">Endoplasmic reticulum membrane</location>
        <topology evidence="2">Multi-pass membrane protein</topology>
    </subcellularLocation>
    <subcellularLocation>
        <location evidence="4">Nucleus</location>
        <location evidence="4">Nucleolus</location>
    </subcellularLocation>
    <subcellularLocation>
        <location evidence="5">Nucleus</location>
        <location evidence="5">Nucleoplasm</location>
    </subcellularLocation>
</comment>
<name>A0AA36H9B4_CYLNA</name>
<sequence>MTRAGPPDFAANAHFVGGSPARVNRECLSQYPPTAAIVWADVNPLRRNSHPTGFGLKTRPVRSFLGDHRADADSTLDRSVDAEKLFINPAVQRLLTELTGMDLEGKVFKERRTEIQQRSHFALMTEERLAETMEKMKAEAQRFLNFVPLKEPRSQEVTILSKDPEIAGFDNSKFVFTDITFDATDQDRTVVVREVDGTLRTATPEEHDRMNRTYYEKPNRPVFPPPVFEDPYLQDALDRKEHEFVLDWACWFFEPDDPAYVELVQRVFDRVLEKGDFDVLRSTRHFGTMVFYFALNGNIPPLLNYFGARGRLHDCANLVRLQKTLHPDWRFCPRKKSDLMITQDILVTAMRFYAILCTAISALVGWPFAAVLGLPIVVDMLIIRPKFKMFWYYSAVSGIVVGGSLLSVDSYYYGKRVLAPLNIVLYNVFSGHGPDLYGVEPLSYYIKNLVLNWNIAAILAPLAIPLSSLNYLCSWKALNEHKKWGIPVHPSYWRHYSSLFLLFASLSAWCIIFFNQPHKEERFLFPVYPLIALMAAVSLDSAERLASRFVHSLSYLSWLVVLLFIVLSLSRTYALHRNYSAHIEVYKSFNEHLMDHQQQLDFSKRGDPLRLCVGKEWYRFPSSFFLPQTALDARSRKRGIHLHFLKSEFSGLLPKYFPQGRLPFITRRIPTEMNDLNQEEMSREWNCHTTKRSKPGFLFDELNTIGSNVLNLSRITSSKSEQNGDSTEASDAATSNTRDMQKTKAQVQDVMVKAAQLVKAANSLPRRGDDYELCNSFSTFTAFMEQQETRIRLLLTALMRNTGCPTRMPKLSSDVEEYLERIMMVDDHIVERAGIVMDELDRAGREDVLELPKTIIGAESTRKRRAEAEAAFQEQIHSSDPGLVLAERLRAAHEELIAANKARRVAIKPQKEFGFESSIDNSHNAFVPKLPVKHHALPRKDTSGFAIVDEDQPNGMEKSNLSKDCDATGIHPYQYEIQHFVVPESQLESSGPVPASSLESTPLSFINTKEALEKLRDTLNATKEFAVDLEHHDFRSYLGMTCLIQISTRSEDFVIDPFPLWNDLHILNEPFTDPKILKVFHGAEHDIEWLQRDFGIYVVNMFDTGRAMRRLEMQKFNLRYLVHHYCDVSLDKRYQLADWRIRPLDDDMIAYARCDTHYLLQCYDCLREELLEKGDRLQNLLRVTYSESALICSRVYHKPNFEKDGYRGLERRRLNNRQNAAMQVLWCWRDQVAREEDESVQYVLPNHMLLNIAETLPRELQGILHCCNPVPPLVKESVHELHKMIFKCRDLPLIEYKEDATDENFEEVLRRRKMRGKYTKENILFVCPLDFSQAEFDEESGNQMYRGKSVDDTTIVERSPTHTLLSVLSCATALGRASNSEGVHTLCDKSVAAENTLKERIHARLQDFPTPYESYTVATLQAQKREAEEKAKEKEAVAESPSSTQKLYTHHDAPTQRPAAAKVRGIEASIDLRDSDQMASSFSDAQLLTKKELKRARQVARKNVDISTEIKDEGPSYTVKRIKVEEEKKQETERVEAFDYSQFDANMFNKRPGDSDESFDPFNQKFRVENKKNIRRRGRGGHHRMGTMSIGYKPKTT</sequence>
<keyword evidence="23 31" id="KW-1133">Transmembrane helix</keyword>
<evidence type="ECO:0000256" key="7">
    <source>
        <dbReference type="ARBA" id="ARBA00022499"/>
    </source>
</evidence>
<keyword evidence="17" id="KW-0256">Endoplasmic reticulum</keyword>
<dbReference type="PANTHER" id="PTHR12124:SF47">
    <property type="entry name" value="EXOSOME COMPONENT 10"/>
    <property type="match status" value="1"/>
</dbReference>
<keyword evidence="10" id="KW-0328">Glycosyltransferase</keyword>
<feature type="transmembrane region" description="Helical" evidence="31">
    <location>
        <begin position="390"/>
        <end position="413"/>
    </location>
</feature>
<dbReference type="GO" id="GO:0000467">
    <property type="term" value="P:exonucleolytic trimming to generate mature 3'-end of 5.8S rRNA from tricistronic rRNA transcript (SSU-rRNA, 5.8S rRNA, LSU-rRNA)"/>
    <property type="evidence" value="ECO:0007669"/>
    <property type="project" value="InterPro"/>
</dbReference>
<evidence type="ECO:0000256" key="17">
    <source>
        <dbReference type="ARBA" id="ARBA00022824"/>
    </source>
</evidence>
<dbReference type="InterPro" id="IPR049559">
    <property type="entry name" value="Rrp6p-like_exo"/>
</dbReference>
<dbReference type="SUPFAM" id="SSF53098">
    <property type="entry name" value="Ribonuclease H-like"/>
    <property type="match status" value="1"/>
</dbReference>
<keyword evidence="34" id="KW-1185">Reference proteome</keyword>
<evidence type="ECO:0000256" key="23">
    <source>
        <dbReference type="ARBA" id="ARBA00022989"/>
    </source>
</evidence>
<dbReference type="InterPro" id="IPR002121">
    <property type="entry name" value="HRDC_dom"/>
</dbReference>
<evidence type="ECO:0000313" key="34">
    <source>
        <dbReference type="Proteomes" id="UP001176961"/>
    </source>
</evidence>
<dbReference type="Pfam" id="PF10245">
    <property type="entry name" value="MRP-S22"/>
    <property type="match status" value="1"/>
</dbReference>
<evidence type="ECO:0000256" key="2">
    <source>
        <dbReference type="ARBA" id="ARBA00004477"/>
    </source>
</evidence>
<evidence type="ECO:0000256" key="3">
    <source>
        <dbReference type="ARBA" id="ARBA00004496"/>
    </source>
</evidence>
<dbReference type="GO" id="GO:0071044">
    <property type="term" value="P:histone mRNA catabolic process"/>
    <property type="evidence" value="ECO:0007669"/>
    <property type="project" value="TreeGrafter"/>
</dbReference>
<keyword evidence="9" id="KW-0597">Phosphoprotein</keyword>
<evidence type="ECO:0000256" key="10">
    <source>
        <dbReference type="ARBA" id="ARBA00022676"/>
    </source>
</evidence>
<dbReference type="GO" id="GO:0071040">
    <property type="term" value="P:nuclear polyadenylation-dependent antisense transcript catabolic process"/>
    <property type="evidence" value="ECO:0007669"/>
    <property type="project" value="TreeGrafter"/>
</dbReference>
<keyword evidence="21" id="KW-0832">Ubl conjugation</keyword>
<feature type="transmembrane region" description="Helical" evidence="31">
    <location>
        <begin position="451"/>
        <end position="472"/>
    </location>
</feature>
<reference evidence="33" key="1">
    <citation type="submission" date="2023-07" db="EMBL/GenBank/DDBJ databases">
        <authorList>
            <consortium name="CYATHOMIX"/>
        </authorList>
    </citation>
    <scope>NUCLEOTIDE SEQUENCE</scope>
    <source>
        <strain evidence="33">N/A</strain>
    </source>
</reference>
<accession>A0AA36H9B4</accession>
<dbReference type="EMBL" id="CATQJL010000316">
    <property type="protein sequence ID" value="CAJ0606550.1"/>
    <property type="molecule type" value="Genomic_DNA"/>
</dbReference>
<dbReference type="SUPFAM" id="SSF47819">
    <property type="entry name" value="HRDC-like"/>
    <property type="match status" value="1"/>
</dbReference>
<evidence type="ECO:0000256" key="26">
    <source>
        <dbReference type="ARBA" id="ARBA00023242"/>
    </source>
</evidence>
<feature type="transmembrane region" description="Helical" evidence="31">
    <location>
        <begin position="555"/>
        <end position="574"/>
    </location>
</feature>
<dbReference type="FunFam" id="1.10.150.80:FF:000001">
    <property type="entry name" value="Putative exosome component 10"/>
    <property type="match status" value="1"/>
</dbReference>
<evidence type="ECO:0000256" key="28">
    <source>
        <dbReference type="ARBA" id="ARBA00065628"/>
    </source>
</evidence>
<keyword evidence="24 31" id="KW-0472">Membrane</keyword>
<keyword evidence="22" id="KW-0694">RNA-binding</keyword>
<comment type="subunit">
    <text evidence="28">Component of the RNA exosome complex. The catalytically inactive RNA exosome core complex (Exo-9) associates with the catalytic subunit EXOSC10/RRP6 (via its N-terminus). Exo-9 may associate with DIS3 to form the nucleolar exosome complex, or DIS3L to form the cytoplasmic exosome complex. The RNA exosome complex interacts with cofactors C1D/RRP47, MPHOSPH6/MPP6 and MTREX/MTR4. Interacts with MTREX; the interaction with MTREX mediates the association of MTREX with nuclear RNA exosomes. Part of the small subunit (SSU) processome, composed of more than 70 proteins and the RNA chaperone small nucleolar RNA (snoRNA) U3. Interacts with ALYREF/THOC4. Interacts with DHX36; this interaction occurs in a RNase-insensitive manner. Interacts with NRDE2. Interacts (via C-terminus) with USP36 (via C-terminus); the interaction is facilitated by the association with RNA and promotes sumoylation of EXOSC10.</text>
</comment>
<feature type="region of interest" description="Disordered" evidence="30">
    <location>
        <begin position="1424"/>
        <end position="1460"/>
    </location>
</feature>
<evidence type="ECO:0000256" key="9">
    <source>
        <dbReference type="ARBA" id="ARBA00022553"/>
    </source>
</evidence>
<feature type="transmembrane region" description="Helical" evidence="31">
    <location>
        <begin position="352"/>
        <end position="378"/>
    </location>
</feature>
<dbReference type="InterPro" id="IPR036397">
    <property type="entry name" value="RNaseH_sf"/>
</dbReference>
<dbReference type="InterPro" id="IPR012337">
    <property type="entry name" value="RNaseH-like_sf"/>
</dbReference>
<evidence type="ECO:0000256" key="21">
    <source>
        <dbReference type="ARBA" id="ARBA00022843"/>
    </source>
</evidence>
<dbReference type="FunFam" id="3.30.420.10:FF:000022">
    <property type="entry name" value="Exosome component 10"/>
    <property type="match status" value="1"/>
</dbReference>
<dbReference type="Proteomes" id="UP001176961">
    <property type="component" value="Unassembled WGS sequence"/>
</dbReference>
<evidence type="ECO:0000259" key="32">
    <source>
        <dbReference type="PROSITE" id="PS50967"/>
    </source>
</evidence>
<dbReference type="InterPro" id="IPR045092">
    <property type="entry name" value="Rrp6-like"/>
</dbReference>
<evidence type="ECO:0000256" key="5">
    <source>
        <dbReference type="ARBA" id="ARBA00004642"/>
    </source>
</evidence>